<dbReference type="InterPro" id="IPR051259">
    <property type="entry name" value="rRNA_Methyltransferase"/>
</dbReference>
<dbReference type="Gene3D" id="3.40.1280.10">
    <property type="match status" value="1"/>
</dbReference>
<dbReference type="SUPFAM" id="SSF55315">
    <property type="entry name" value="L30e-like"/>
    <property type="match status" value="1"/>
</dbReference>
<keyword evidence="7" id="KW-1185">Reference proteome</keyword>
<dbReference type="CDD" id="cd18095">
    <property type="entry name" value="SpoU-like_rRNA-MTase"/>
    <property type="match status" value="1"/>
</dbReference>
<keyword evidence="2 6" id="KW-0489">Methyltransferase</keyword>
<dbReference type="RefSeq" id="WP_066539151.1">
    <property type="nucleotide sequence ID" value="NZ_CP021422.1"/>
</dbReference>
<dbReference type="InterPro" id="IPR001537">
    <property type="entry name" value="SpoU_MeTrfase"/>
</dbReference>
<dbReference type="Pfam" id="PF00588">
    <property type="entry name" value="SpoU_methylase"/>
    <property type="match status" value="1"/>
</dbReference>
<dbReference type="InterPro" id="IPR029064">
    <property type="entry name" value="Ribosomal_eL30-like_sf"/>
</dbReference>
<evidence type="ECO:0000256" key="1">
    <source>
        <dbReference type="ARBA" id="ARBA00007228"/>
    </source>
</evidence>
<dbReference type="InterPro" id="IPR053888">
    <property type="entry name" value="MRM3-like_sub_bind"/>
</dbReference>
<dbReference type="PANTHER" id="PTHR43191:SF2">
    <property type="entry name" value="RRNA METHYLTRANSFERASE 3, MITOCHONDRIAL"/>
    <property type="match status" value="1"/>
</dbReference>
<protein>
    <submittedName>
        <fullName evidence="6">RNA methyltransferase</fullName>
    </submittedName>
</protein>
<keyword evidence="3" id="KW-0808">Transferase</keyword>
<reference evidence="7" key="2">
    <citation type="submission" date="2017-05" db="EMBL/GenBank/DDBJ databases">
        <title>Improved OligoMM genomes.</title>
        <authorList>
            <person name="Garzetti D."/>
        </authorList>
    </citation>
    <scope>NUCLEOTIDE SEQUENCE [LARGE SCALE GENOMIC DNA]</scope>
    <source>
        <strain evidence="7">KB18</strain>
    </source>
</reference>
<dbReference type="SMART" id="SM00967">
    <property type="entry name" value="SpoU_sub_bind"/>
    <property type="match status" value="1"/>
</dbReference>
<comment type="similarity">
    <text evidence="1">Belongs to the class IV-like SAM-binding methyltransferase superfamily. RNA methyltransferase TrmH family.</text>
</comment>
<dbReference type="Proteomes" id="UP000196710">
    <property type="component" value="Chromosome"/>
</dbReference>
<dbReference type="EMBL" id="CP021422">
    <property type="protein sequence ID" value="ASB41829.1"/>
    <property type="molecule type" value="Genomic_DNA"/>
</dbReference>
<evidence type="ECO:0000313" key="7">
    <source>
        <dbReference type="Proteomes" id="UP000196710"/>
    </source>
</evidence>
<evidence type="ECO:0000259" key="4">
    <source>
        <dbReference type="SMART" id="SM00967"/>
    </source>
</evidence>
<dbReference type="GO" id="GO:0005737">
    <property type="term" value="C:cytoplasm"/>
    <property type="evidence" value="ECO:0007669"/>
    <property type="project" value="UniProtKB-ARBA"/>
</dbReference>
<dbReference type="InterPro" id="IPR029026">
    <property type="entry name" value="tRNA_m1G_MTases_N"/>
</dbReference>
<dbReference type="KEGG" id="amur:ADH66_14895"/>
<dbReference type="GO" id="GO:0003723">
    <property type="term" value="F:RNA binding"/>
    <property type="evidence" value="ECO:0007669"/>
    <property type="project" value="InterPro"/>
</dbReference>
<accession>A0A1Z2XTX6</accession>
<name>A0A1Z2XTX6_9FIRM</name>
<dbReference type="EMBL" id="CP065321">
    <property type="protein sequence ID" value="QQR31096.1"/>
    <property type="molecule type" value="Genomic_DNA"/>
</dbReference>
<gene>
    <name evidence="5" type="ORF">ADH66_14895</name>
    <name evidence="6" type="ORF">I5Q82_05275</name>
</gene>
<dbReference type="AlphaFoldDB" id="A0A1Z2XTX6"/>
<dbReference type="GO" id="GO:0008173">
    <property type="term" value="F:RNA methyltransferase activity"/>
    <property type="evidence" value="ECO:0007669"/>
    <property type="project" value="InterPro"/>
</dbReference>
<organism evidence="6 8">
    <name type="scientific">Acutalibacter muris</name>
    <dbReference type="NCBI Taxonomy" id="1796620"/>
    <lineage>
        <taxon>Bacteria</taxon>
        <taxon>Bacillati</taxon>
        <taxon>Bacillota</taxon>
        <taxon>Clostridia</taxon>
        <taxon>Eubacteriales</taxon>
        <taxon>Acutalibacteraceae</taxon>
        <taxon>Acutalibacter</taxon>
    </lineage>
</organism>
<dbReference type="GO" id="GO:0032259">
    <property type="term" value="P:methylation"/>
    <property type="evidence" value="ECO:0007669"/>
    <property type="project" value="UniProtKB-KW"/>
</dbReference>
<evidence type="ECO:0000256" key="2">
    <source>
        <dbReference type="ARBA" id="ARBA00022603"/>
    </source>
</evidence>
<feature type="domain" description="RNA 2-O ribose methyltransferase substrate binding" evidence="4">
    <location>
        <begin position="32"/>
        <end position="106"/>
    </location>
</feature>
<dbReference type="Pfam" id="PF22435">
    <property type="entry name" value="MRM3-like_sub_bind"/>
    <property type="match status" value="1"/>
</dbReference>
<evidence type="ECO:0000313" key="6">
    <source>
        <dbReference type="EMBL" id="QQR31096.1"/>
    </source>
</evidence>
<sequence>MERITSRRNPLVRSAAALLGSSRERRERREFLCEGARLCRDAAASGVKIKTCFFTPRAREKYRGYLERILGAAESVYMIEDPVAGLLSDTKSPQGIFCLCAWPRQAANNGQAAPDEPCLVLENLQDPGNLGTILRTAEALGRFRVFLLGDCCDPLSPKALRASMGAAFRLWPEGAASAEELLWRLKNEGYSIHGAVPAETARPVTGIDFTKGRHTVVIGNEGSGLTRETAGLCHDLITIPMGGRAESLNAAAAATVLLWELLRRGESDGTAE</sequence>
<dbReference type="PANTHER" id="PTHR43191">
    <property type="entry name" value="RRNA METHYLTRANSFERASE 3"/>
    <property type="match status" value="1"/>
</dbReference>
<evidence type="ECO:0000313" key="5">
    <source>
        <dbReference type="EMBL" id="ASB41829.1"/>
    </source>
</evidence>
<dbReference type="Proteomes" id="UP000596035">
    <property type="component" value="Chromosome"/>
</dbReference>
<dbReference type="InterPro" id="IPR029028">
    <property type="entry name" value="Alpha/beta_knot_MTases"/>
</dbReference>
<dbReference type="InterPro" id="IPR013123">
    <property type="entry name" value="SpoU_subst-bd"/>
</dbReference>
<dbReference type="Gene3D" id="3.30.1330.30">
    <property type="match status" value="1"/>
</dbReference>
<reference evidence="6 8" key="3">
    <citation type="submission" date="2020-11" db="EMBL/GenBank/DDBJ databases">
        <title>Closed and high quality bacterial genomes of the OMM12 community.</title>
        <authorList>
            <person name="Marbouty M."/>
            <person name="Lamy-Besnier Q."/>
            <person name="Debarbieux L."/>
            <person name="Koszul R."/>
        </authorList>
    </citation>
    <scope>NUCLEOTIDE SEQUENCE [LARGE SCALE GENOMIC DNA]</scope>
    <source>
        <strain evidence="6 8">KB18</strain>
    </source>
</reference>
<dbReference type="SUPFAM" id="SSF75217">
    <property type="entry name" value="alpha/beta knot"/>
    <property type="match status" value="1"/>
</dbReference>
<dbReference type="GO" id="GO:0006396">
    <property type="term" value="P:RNA processing"/>
    <property type="evidence" value="ECO:0007669"/>
    <property type="project" value="InterPro"/>
</dbReference>
<evidence type="ECO:0000313" key="8">
    <source>
        <dbReference type="Proteomes" id="UP000596035"/>
    </source>
</evidence>
<reference evidence="5" key="1">
    <citation type="journal article" date="2017" name="Genome Announc.">
        <title>High-Quality Whole-Genome Sequences of the Oligo-Mouse-Microbiota Bacterial Community.</title>
        <authorList>
            <person name="Garzetti D."/>
            <person name="Brugiroux S."/>
            <person name="Bunk B."/>
            <person name="Pukall R."/>
            <person name="McCoy K.D."/>
            <person name="Macpherson A.J."/>
            <person name="Stecher B."/>
        </authorList>
    </citation>
    <scope>NUCLEOTIDE SEQUENCE</scope>
    <source>
        <strain evidence="5">KB18</strain>
    </source>
</reference>
<proteinExistence type="inferred from homology"/>
<evidence type="ECO:0000256" key="3">
    <source>
        <dbReference type="ARBA" id="ARBA00022679"/>
    </source>
</evidence>